<proteinExistence type="predicted"/>
<sequence>MFLQASSSYKRSLPRSRLKTNIVFPTMSTAGDVFSVAQQKSRISIDLNSTLLYQFLFGIYTGLFPATMYIYMRKENRTRAKDMIIIGSTTALYVITALNTVMNWLYTNILFGAQNGTRVEMFIESLTGDMPLGEEIIDDLAVFVGFFFADGLLVWRCFYACGRSFRISLLPITLLIVEAASPALTITALVYNCLLNAKPGFETDQTNKISSFLSAALLVTVAATSSVSTVLICLRIWQPTALSSHSRKRYQAITNILISSSAILTVFVLFSAILSFVNTGNLENSYTVFVISEFVDSVTQIISGLAPTLMIARLFMSSSQENTETSSVHLPSELISRASHITGTNTTNVGDDLEMQQSRSIWADDGESEEIQAVPKNECRGQPEDVLEDELKTIV</sequence>
<feature type="transmembrane region" description="Helical" evidence="1">
    <location>
        <begin position="83"/>
        <end position="106"/>
    </location>
</feature>
<evidence type="ECO:0000313" key="2">
    <source>
        <dbReference type="EMBL" id="KAF4609899.1"/>
    </source>
</evidence>
<organism evidence="2 3">
    <name type="scientific">Agrocybe pediades</name>
    <dbReference type="NCBI Taxonomy" id="84607"/>
    <lineage>
        <taxon>Eukaryota</taxon>
        <taxon>Fungi</taxon>
        <taxon>Dikarya</taxon>
        <taxon>Basidiomycota</taxon>
        <taxon>Agaricomycotina</taxon>
        <taxon>Agaricomycetes</taxon>
        <taxon>Agaricomycetidae</taxon>
        <taxon>Agaricales</taxon>
        <taxon>Agaricineae</taxon>
        <taxon>Strophariaceae</taxon>
        <taxon>Agrocybe</taxon>
    </lineage>
</organism>
<dbReference type="Proteomes" id="UP000521872">
    <property type="component" value="Unassembled WGS sequence"/>
</dbReference>
<feature type="transmembrane region" description="Helical" evidence="1">
    <location>
        <begin position="211"/>
        <end position="234"/>
    </location>
</feature>
<feature type="transmembrane region" description="Helical" evidence="1">
    <location>
        <begin position="297"/>
        <end position="316"/>
    </location>
</feature>
<evidence type="ECO:0000256" key="1">
    <source>
        <dbReference type="SAM" id="Phobius"/>
    </source>
</evidence>
<feature type="transmembrane region" description="Helical" evidence="1">
    <location>
        <begin position="140"/>
        <end position="158"/>
    </location>
</feature>
<feature type="transmembrane region" description="Helical" evidence="1">
    <location>
        <begin position="255"/>
        <end position="277"/>
    </location>
</feature>
<keyword evidence="1" id="KW-0812">Transmembrane</keyword>
<dbReference type="EMBL" id="JAACJL010000059">
    <property type="protein sequence ID" value="KAF4609899.1"/>
    <property type="molecule type" value="Genomic_DNA"/>
</dbReference>
<keyword evidence="1" id="KW-1133">Transmembrane helix</keyword>
<gene>
    <name evidence="2" type="ORF">D9613_010225</name>
</gene>
<reference evidence="2 3" key="1">
    <citation type="submission" date="2019-12" db="EMBL/GenBank/DDBJ databases">
        <authorList>
            <person name="Floudas D."/>
            <person name="Bentzer J."/>
            <person name="Ahren D."/>
            <person name="Johansson T."/>
            <person name="Persson P."/>
            <person name="Tunlid A."/>
        </authorList>
    </citation>
    <scope>NUCLEOTIDE SEQUENCE [LARGE SCALE GENOMIC DNA]</scope>
    <source>
        <strain evidence="2 3">CBS 102.39</strain>
    </source>
</reference>
<feature type="transmembrane region" description="Helical" evidence="1">
    <location>
        <begin position="170"/>
        <end position="191"/>
    </location>
</feature>
<protein>
    <submittedName>
        <fullName evidence="2">Uncharacterized protein</fullName>
    </submittedName>
</protein>
<keyword evidence="1" id="KW-0472">Membrane</keyword>
<name>A0A8H4VJ76_9AGAR</name>
<comment type="caution">
    <text evidence="2">The sequence shown here is derived from an EMBL/GenBank/DDBJ whole genome shotgun (WGS) entry which is preliminary data.</text>
</comment>
<evidence type="ECO:0000313" key="3">
    <source>
        <dbReference type="Proteomes" id="UP000521872"/>
    </source>
</evidence>
<accession>A0A8H4VJ76</accession>
<feature type="transmembrane region" description="Helical" evidence="1">
    <location>
        <begin position="51"/>
        <end position="71"/>
    </location>
</feature>
<dbReference type="AlphaFoldDB" id="A0A8H4VJ76"/>
<keyword evidence="3" id="KW-1185">Reference proteome</keyword>